<dbReference type="AlphaFoldDB" id="A0A1V4BTI9"/>
<dbReference type="GO" id="GO:0032259">
    <property type="term" value="P:methylation"/>
    <property type="evidence" value="ECO:0007669"/>
    <property type="project" value="UniProtKB-KW"/>
</dbReference>
<keyword evidence="2" id="KW-0489">Methyltransferase</keyword>
<dbReference type="Gene3D" id="3.40.50.150">
    <property type="entry name" value="Vaccinia Virus protein VP39"/>
    <property type="match status" value="1"/>
</dbReference>
<proteinExistence type="predicted"/>
<evidence type="ECO:0000313" key="2">
    <source>
        <dbReference type="EMBL" id="OPF17738.1"/>
    </source>
</evidence>
<gene>
    <name evidence="2" type="ORF">B1L04_17720</name>
</gene>
<dbReference type="InterPro" id="IPR029063">
    <property type="entry name" value="SAM-dependent_MTases_sf"/>
</dbReference>
<name>A0A1V4BTI9_MICAE</name>
<dbReference type="EMBL" id="MVGR01000004">
    <property type="protein sequence ID" value="OPF17738.1"/>
    <property type="molecule type" value="Genomic_DNA"/>
</dbReference>
<dbReference type="CDD" id="cd02440">
    <property type="entry name" value="AdoMet_MTases"/>
    <property type="match status" value="1"/>
</dbReference>
<evidence type="ECO:0000313" key="3">
    <source>
        <dbReference type="Proteomes" id="UP000189835"/>
    </source>
</evidence>
<comment type="caution">
    <text evidence="2">The sequence shown here is derived from an EMBL/GenBank/DDBJ whole genome shotgun (WGS) entry which is preliminary data.</text>
</comment>
<dbReference type="SUPFAM" id="SSF53335">
    <property type="entry name" value="S-adenosyl-L-methionine-dependent methyltransferases"/>
    <property type="match status" value="1"/>
</dbReference>
<dbReference type="InterPro" id="IPR013216">
    <property type="entry name" value="Methyltransf_11"/>
</dbReference>
<keyword evidence="2" id="KW-0808">Transferase</keyword>
<organism evidence="2 3">
    <name type="scientific">Microcystis aeruginosa KW</name>
    <dbReference type="NCBI Taxonomy" id="1960155"/>
    <lineage>
        <taxon>Bacteria</taxon>
        <taxon>Bacillati</taxon>
        <taxon>Cyanobacteriota</taxon>
        <taxon>Cyanophyceae</taxon>
        <taxon>Oscillatoriophycideae</taxon>
        <taxon>Chroococcales</taxon>
        <taxon>Microcystaceae</taxon>
        <taxon>Microcystis</taxon>
    </lineage>
</organism>
<dbReference type="GO" id="GO:0008757">
    <property type="term" value="F:S-adenosylmethionine-dependent methyltransferase activity"/>
    <property type="evidence" value="ECO:0007669"/>
    <property type="project" value="InterPro"/>
</dbReference>
<sequence>MLIATKSKFKSLLMKVYTLILGRHPYNTVLSFNFHNVRHIIKYLKKERETICSKAECVLVDVGAGASPYYDIFSPVTSRYVAVDMKESLTKNENRSIEQIYGFAEAIPLENAMADIVLFNQCLEHVHDPLKSVAEIYRILKPGGKLIGSVPHISPVHLEPNDFRRYTDLGLRQLLGGAGYTDIKIEGSGSVYSATALLITMDWMLTPRKDGVSQGFSAKKALLLSPIVGLINILGLLLDFLAKDKYRSPANLCWSASKPLF</sequence>
<dbReference type="Pfam" id="PF08241">
    <property type="entry name" value="Methyltransf_11"/>
    <property type="match status" value="1"/>
</dbReference>
<evidence type="ECO:0000259" key="1">
    <source>
        <dbReference type="Pfam" id="PF08241"/>
    </source>
</evidence>
<feature type="domain" description="Methyltransferase type 11" evidence="1">
    <location>
        <begin position="60"/>
        <end position="147"/>
    </location>
</feature>
<dbReference type="RefSeq" id="WP_079208804.1">
    <property type="nucleotide sequence ID" value="NZ_MVGR01000004.1"/>
</dbReference>
<reference evidence="2 3" key="1">
    <citation type="submission" date="2017-02" db="EMBL/GenBank/DDBJ databases">
        <title>Genome sequence of Microcystis aeruginosa KW.</title>
        <authorList>
            <person name="Oh H.-M."/>
            <person name="Ahn C.-Y."/>
            <person name="Jeong H."/>
            <person name="Srivastava A."/>
            <person name="Lee H.-G."/>
            <person name="Kang S.-R."/>
        </authorList>
    </citation>
    <scope>NUCLEOTIDE SEQUENCE [LARGE SCALE GENOMIC DNA]</scope>
    <source>
        <strain evidence="2 3">KW</strain>
    </source>
</reference>
<accession>A0A1V4BTI9</accession>
<protein>
    <submittedName>
        <fullName evidence="2">SAM-dependent methyltransferase</fullName>
    </submittedName>
</protein>
<dbReference type="Proteomes" id="UP000189835">
    <property type="component" value="Unassembled WGS sequence"/>
</dbReference>